<accession>A0A5M3WA02</accession>
<evidence type="ECO:0000313" key="10">
    <source>
        <dbReference type="Proteomes" id="UP000334990"/>
    </source>
</evidence>
<proteinExistence type="inferred from homology"/>
<keyword evidence="3" id="KW-1003">Cell membrane</keyword>
<feature type="transmembrane region" description="Helical" evidence="7">
    <location>
        <begin position="168"/>
        <end position="189"/>
    </location>
</feature>
<feature type="transmembrane region" description="Helical" evidence="7">
    <location>
        <begin position="120"/>
        <end position="139"/>
    </location>
</feature>
<dbReference type="GO" id="GO:0044874">
    <property type="term" value="P:lipoprotein localization to outer membrane"/>
    <property type="evidence" value="ECO:0007669"/>
    <property type="project" value="TreeGrafter"/>
</dbReference>
<dbReference type="PANTHER" id="PTHR30489:SF0">
    <property type="entry name" value="LIPOPROTEIN-RELEASING SYSTEM TRANSMEMBRANE PROTEIN LOLE"/>
    <property type="match status" value="1"/>
</dbReference>
<comment type="similarity">
    <text evidence="2">Belongs to the ABC-4 integral membrane protein family. LolC/E subfamily.</text>
</comment>
<evidence type="ECO:0000256" key="4">
    <source>
        <dbReference type="ARBA" id="ARBA00022692"/>
    </source>
</evidence>
<dbReference type="Proteomes" id="UP000334990">
    <property type="component" value="Unassembled WGS sequence"/>
</dbReference>
<evidence type="ECO:0000256" key="3">
    <source>
        <dbReference type="ARBA" id="ARBA00022475"/>
    </source>
</evidence>
<keyword evidence="6 7" id="KW-0472">Membrane</keyword>
<sequence length="237" mass="24335">MDLGVVAGELDDLDDDSVAVSRTAAERLGDSVGAKIRLTLGDGTPAELRVIALYTRGLGFGELTLSHALVAGHVDDPLGTVLVAAPSVTRADLERAVPGVSVLDRAQAAEAVTANAEVNYVAMGLIIAFAAIAVVNTLAMSTSARSRELALLRLIGTTRRQTLRMLRLETLIAVAIAVIIGTAIALVTLSAFSTGMTGSAVPYIPPLTYLAVISAATVLALVATALPGRLALSRQLG</sequence>
<gene>
    <name evidence="9" type="ORF">Acor_79660</name>
</gene>
<protein>
    <recommendedName>
        <fullName evidence="8">ABC3 transporter permease C-terminal domain-containing protein</fullName>
    </recommendedName>
</protein>
<organism evidence="9 10">
    <name type="scientific">Acrocarpospora corrugata</name>
    <dbReference type="NCBI Taxonomy" id="35763"/>
    <lineage>
        <taxon>Bacteria</taxon>
        <taxon>Bacillati</taxon>
        <taxon>Actinomycetota</taxon>
        <taxon>Actinomycetes</taxon>
        <taxon>Streptosporangiales</taxon>
        <taxon>Streptosporangiaceae</taxon>
        <taxon>Acrocarpospora</taxon>
    </lineage>
</organism>
<reference evidence="9 10" key="1">
    <citation type="submission" date="2019-10" db="EMBL/GenBank/DDBJ databases">
        <title>Whole genome shotgun sequence of Acrocarpospora corrugata NBRC 13972.</title>
        <authorList>
            <person name="Ichikawa N."/>
            <person name="Kimura A."/>
            <person name="Kitahashi Y."/>
            <person name="Komaki H."/>
            <person name="Oguchi A."/>
        </authorList>
    </citation>
    <scope>NUCLEOTIDE SEQUENCE [LARGE SCALE GENOMIC DNA]</scope>
    <source>
        <strain evidence="9 10">NBRC 13972</strain>
    </source>
</reference>
<dbReference type="InterPro" id="IPR003838">
    <property type="entry name" value="ABC3_permease_C"/>
</dbReference>
<dbReference type="Pfam" id="PF02687">
    <property type="entry name" value="FtsX"/>
    <property type="match status" value="1"/>
</dbReference>
<evidence type="ECO:0000313" key="9">
    <source>
        <dbReference type="EMBL" id="GES05897.1"/>
    </source>
</evidence>
<feature type="domain" description="ABC3 transporter permease C-terminal" evidence="8">
    <location>
        <begin position="121"/>
        <end position="234"/>
    </location>
</feature>
<evidence type="ECO:0000256" key="6">
    <source>
        <dbReference type="ARBA" id="ARBA00023136"/>
    </source>
</evidence>
<evidence type="ECO:0000256" key="1">
    <source>
        <dbReference type="ARBA" id="ARBA00004651"/>
    </source>
</evidence>
<dbReference type="InterPro" id="IPR051447">
    <property type="entry name" value="Lipoprotein-release_system"/>
</dbReference>
<evidence type="ECO:0000256" key="5">
    <source>
        <dbReference type="ARBA" id="ARBA00022989"/>
    </source>
</evidence>
<dbReference type="AlphaFoldDB" id="A0A5M3WA02"/>
<dbReference type="PANTHER" id="PTHR30489">
    <property type="entry name" value="LIPOPROTEIN-RELEASING SYSTEM TRANSMEMBRANE PROTEIN LOLE"/>
    <property type="match status" value="1"/>
</dbReference>
<evidence type="ECO:0000259" key="8">
    <source>
        <dbReference type="Pfam" id="PF02687"/>
    </source>
</evidence>
<comment type="subcellular location">
    <subcellularLocation>
        <location evidence="1">Cell membrane</location>
        <topology evidence="1">Multi-pass membrane protein</topology>
    </subcellularLocation>
</comment>
<comment type="caution">
    <text evidence="9">The sequence shown here is derived from an EMBL/GenBank/DDBJ whole genome shotgun (WGS) entry which is preliminary data.</text>
</comment>
<dbReference type="EMBL" id="BLAD01000117">
    <property type="protein sequence ID" value="GES05897.1"/>
    <property type="molecule type" value="Genomic_DNA"/>
</dbReference>
<evidence type="ECO:0000256" key="2">
    <source>
        <dbReference type="ARBA" id="ARBA00005236"/>
    </source>
</evidence>
<keyword evidence="10" id="KW-1185">Reference proteome</keyword>
<keyword evidence="5 7" id="KW-1133">Transmembrane helix</keyword>
<feature type="transmembrane region" description="Helical" evidence="7">
    <location>
        <begin position="209"/>
        <end position="232"/>
    </location>
</feature>
<keyword evidence="4 7" id="KW-0812">Transmembrane</keyword>
<name>A0A5M3WA02_9ACTN</name>
<evidence type="ECO:0000256" key="7">
    <source>
        <dbReference type="SAM" id="Phobius"/>
    </source>
</evidence>
<dbReference type="GO" id="GO:0098797">
    <property type="term" value="C:plasma membrane protein complex"/>
    <property type="evidence" value="ECO:0007669"/>
    <property type="project" value="TreeGrafter"/>
</dbReference>